<evidence type="ECO:0000313" key="2">
    <source>
        <dbReference type="Proteomes" id="UP001186974"/>
    </source>
</evidence>
<protein>
    <submittedName>
        <fullName evidence="1">Uncharacterized protein</fullName>
    </submittedName>
</protein>
<accession>A0ACC3D0P0</accession>
<sequence length="590" mass="63358">IVSQDKKRPKGSISPMMVDECKAETEPQPENEPDEEDNDSLFQFLMADASRPPPTPSPNNQSFGRSPTPGLTSDAGQDNTPAFSSDAIVPFRTPTPLASLVEGIDGRYCIPYLDIDDDPLRCGSTPYDLDKLVFLRNRPATATPAPSSIYGGPPSPRLTSRASLGSVVESPSQAARLRRAKVGVQAEGCHQSCMLKLLTFMKRPTPVSPVLTVSGSNSMADGGESVGRPAAFGYAGPGIAKKPWVDCVEEPSVGDQASLSSGSKGIHMTSPTAELSSVTTQSAVRMPSHWEDKLSQADTTMTDADVVFALDAADRTTLITYPPVVLFSLARTFSPRRHDTTERPSSSISGTLQGPTPVDRGRTLHGDDGRPSPSVIARSLKSRKSLTVGTSDRPNSSFCSASNYSTSIGLDNQLEWPEGLICSLLDKTKLPPASPILPEYPHQLCIPNDLCMCNVWHYPRPAPLLPNDTTTHAALTNSPQASTSPQDDHFENQPDAPAPKASKQGRHASRQGKPKVRFWTNGGFQDPGRKRRMSPMASMTAWRSAEAGGLEGLEGYDERKGEGWVEEARWIRGRGLKCGGSGVGSAEHAR</sequence>
<keyword evidence="2" id="KW-1185">Reference proteome</keyword>
<feature type="non-terminal residue" evidence="1">
    <location>
        <position position="590"/>
    </location>
</feature>
<organism evidence="1 2">
    <name type="scientific">Coniosporium uncinatum</name>
    <dbReference type="NCBI Taxonomy" id="93489"/>
    <lineage>
        <taxon>Eukaryota</taxon>
        <taxon>Fungi</taxon>
        <taxon>Dikarya</taxon>
        <taxon>Ascomycota</taxon>
        <taxon>Pezizomycotina</taxon>
        <taxon>Dothideomycetes</taxon>
        <taxon>Dothideomycetes incertae sedis</taxon>
        <taxon>Coniosporium</taxon>
    </lineage>
</organism>
<name>A0ACC3D0P0_9PEZI</name>
<reference evidence="1" key="1">
    <citation type="submission" date="2024-09" db="EMBL/GenBank/DDBJ databases">
        <title>Black Yeasts Isolated from many extreme environments.</title>
        <authorList>
            <person name="Coleine C."/>
            <person name="Stajich J.E."/>
            <person name="Selbmann L."/>
        </authorList>
    </citation>
    <scope>NUCLEOTIDE SEQUENCE</scope>
    <source>
        <strain evidence="1">CCFEE 5737</strain>
    </source>
</reference>
<dbReference type="EMBL" id="JAWDJW010008848">
    <property type="protein sequence ID" value="KAK3060115.1"/>
    <property type="molecule type" value="Genomic_DNA"/>
</dbReference>
<proteinExistence type="predicted"/>
<feature type="non-terminal residue" evidence="1">
    <location>
        <position position="1"/>
    </location>
</feature>
<dbReference type="Proteomes" id="UP001186974">
    <property type="component" value="Unassembled WGS sequence"/>
</dbReference>
<comment type="caution">
    <text evidence="1">The sequence shown here is derived from an EMBL/GenBank/DDBJ whole genome shotgun (WGS) entry which is preliminary data.</text>
</comment>
<gene>
    <name evidence="1" type="ORF">LTS18_009337</name>
</gene>
<evidence type="ECO:0000313" key="1">
    <source>
        <dbReference type="EMBL" id="KAK3060115.1"/>
    </source>
</evidence>